<accession>A0A8T2QE63</accession>
<dbReference type="EC" id="3.1.1.-" evidence="5"/>
<dbReference type="OrthoDB" id="2015280at2759"/>
<evidence type="ECO:0000256" key="2">
    <source>
        <dbReference type="ARBA" id="ARBA00004191"/>
    </source>
</evidence>
<evidence type="ECO:0000256" key="5">
    <source>
        <dbReference type="RuleBase" id="RU363114"/>
    </source>
</evidence>
<dbReference type="Proteomes" id="UP000825935">
    <property type="component" value="Chromosome 35"/>
</dbReference>
<dbReference type="PANTHER" id="PTHR21562">
    <property type="entry name" value="NOTUM-RELATED"/>
    <property type="match status" value="1"/>
</dbReference>
<protein>
    <recommendedName>
        <fullName evidence="5">Pectin acetylesterase</fullName>
        <ecNumber evidence="5">3.1.1.-</ecNumber>
    </recommendedName>
</protein>
<dbReference type="InterPro" id="IPR004963">
    <property type="entry name" value="PAE/NOTUM"/>
</dbReference>
<name>A0A8T2QE63_CERRI</name>
<gene>
    <name evidence="6" type="ORF">KP509_35G026400</name>
</gene>
<dbReference type="AlphaFoldDB" id="A0A8T2QE63"/>
<organism evidence="6 7">
    <name type="scientific">Ceratopteris richardii</name>
    <name type="common">Triangle waterfern</name>
    <dbReference type="NCBI Taxonomy" id="49495"/>
    <lineage>
        <taxon>Eukaryota</taxon>
        <taxon>Viridiplantae</taxon>
        <taxon>Streptophyta</taxon>
        <taxon>Embryophyta</taxon>
        <taxon>Tracheophyta</taxon>
        <taxon>Polypodiopsida</taxon>
        <taxon>Polypodiidae</taxon>
        <taxon>Polypodiales</taxon>
        <taxon>Pteridineae</taxon>
        <taxon>Pteridaceae</taxon>
        <taxon>Parkerioideae</taxon>
        <taxon>Ceratopteris</taxon>
    </lineage>
</organism>
<proteinExistence type="inferred from homology"/>
<comment type="similarity">
    <text evidence="3 5">Belongs to the pectinacetylesterase family.</text>
</comment>
<comment type="function">
    <text evidence="1 5">Hydrolyzes acetyl esters in homogalacturonan regions of pectin. In type I primary cell wall, galacturonic acid residues of pectin can be acetylated at the O-2 and O-3 positions. Decreasing the degree of acetylation of pectin gels in vitro alters their physical properties.</text>
</comment>
<evidence type="ECO:0000313" key="6">
    <source>
        <dbReference type="EMBL" id="KAH7282362.1"/>
    </source>
</evidence>
<evidence type="ECO:0000256" key="4">
    <source>
        <dbReference type="ARBA" id="ARBA00022512"/>
    </source>
</evidence>
<keyword evidence="5" id="KW-0964">Secreted</keyword>
<dbReference type="OMA" id="PAYHMDS"/>
<evidence type="ECO:0000256" key="3">
    <source>
        <dbReference type="ARBA" id="ARBA00005784"/>
    </source>
</evidence>
<comment type="caution">
    <text evidence="6">The sequence shown here is derived from an EMBL/GenBank/DDBJ whole genome shotgun (WGS) entry which is preliminary data.</text>
</comment>
<sequence>MVLCNFAVVAVAAVVAFFQLKVIVADVELSLLPDAETTGAVCLDGSPPAYHFDKGSDSGISNWIVHLEGGGWCESNVACAYRSSSPLGSSLFMGKSYAFPGILSSSSTINPYFYNWNRVLLRYCDGASFSGNVEAATLVDVPGESEPRKIYFRGLRIWKAIIEHLVTLGMSSAHKAILAGNSAGGLAALIHCNSFKELLPGGTDVKCLSDAGFFINVKDISGQNTIENFYANVVDTQNVSDALPSGCLKENTPNQCFFASHLLPHIVPPFFILNAAYDTWQWNNVLVPPSSDPQGDWALCKKSLQACSEDQIMILQEFRRQMLSYLAPSSSPCKSTIFLLSCFYHNIAFNTDIWNTKLSIIENKTASDAVGEWSYASNTESKIDGEYPCNGNCENLLM</sequence>
<keyword evidence="7" id="KW-1185">Reference proteome</keyword>
<dbReference type="PANTHER" id="PTHR21562:SF67">
    <property type="entry name" value="PECTIN ACETYLESTERASE"/>
    <property type="match status" value="1"/>
</dbReference>
<evidence type="ECO:0000313" key="7">
    <source>
        <dbReference type="Proteomes" id="UP000825935"/>
    </source>
</evidence>
<dbReference type="GO" id="GO:0071555">
    <property type="term" value="P:cell wall organization"/>
    <property type="evidence" value="ECO:0007669"/>
    <property type="project" value="UniProtKB-KW"/>
</dbReference>
<keyword evidence="5" id="KW-0961">Cell wall biogenesis/degradation</keyword>
<comment type="subcellular location">
    <subcellularLocation>
        <location evidence="2 5">Secreted</location>
        <location evidence="2 5">Cell wall</location>
    </subcellularLocation>
</comment>
<keyword evidence="4 5" id="KW-0134">Cell wall</keyword>
<evidence type="ECO:0000256" key="1">
    <source>
        <dbReference type="ARBA" id="ARBA00003534"/>
    </source>
</evidence>
<reference evidence="6" key="1">
    <citation type="submission" date="2021-08" db="EMBL/GenBank/DDBJ databases">
        <title>WGS assembly of Ceratopteris richardii.</title>
        <authorList>
            <person name="Marchant D.B."/>
            <person name="Chen G."/>
            <person name="Jenkins J."/>
            <person name="Shu S."/>
            <person name="Leebens-Mack J."/>
            <person name="Grimwood J."/>
            <person name="Schmutz J."/>
            <person name="Soltis P."/>
            <person name="Soltis D."/>
            <person name="Chen Z.-H."/>
        </authorList>
    </citation>
    <scope>NUCLEOTIDE SEQUENCE</scope>
    <source>
        <strain evidence="6">Whitten #5841</strain>
        <tissue evidence="6">Leaf</tissue>
    </source>
</reference>
<dbReference type="Pfam" id="PF03283">
    <property type="entry name" value="PAE"/>
    <property type="match status" value="1"/>
</dbReference>
<keyword evidence="5" id="KW-0378">Hydrolase</keyword>
<dbReference type="EMBL" id="CM035440">
    <property type="protein sequence ID" value="KAH7282362.1"/>
    <property type="molecule type" value="Genomic_DNA"/>
</dbReference>
<dbReference type="GO" id="GO:0016787">
    <property type="term" value="F:hydrolase activity"/>
    <property type="evidence" value="ECO:0007669"/>
    <property type="project" value="UniProtKB-KW"/>
</dbReference>